<evidence type="ECO:0000256" key="7">
    <source>
        <dbReference type="SAM" id="Phobius"/>
    </source>
</evidence>
<evidence type="ECO:0000259" key="8">
    <source>
        <dbReference type="Pfam" id="PF02397"/>
    </source>
</evidence>
<feature type="transmembrane region" description="Helical" evidence="7">
    <location>
        <begin position="265"/>
        <end position="287"/>
    </location>
</feature>
<evidence type="ECO:0000256" key="5">
    <source>
        <dbReference type="ARBA" id="ARBA00022989"/>
    </source>
</evidence>
<feature type="transmembrane region" description="Helical" evidence="7">
    <location>
        <begin position="9"/>
        <end position="28"/>
    </location>
</feature>
<dbReference type="InterPro" id="IPR003362">
    <property type="entry name" value="Bact_transf"/>
</dbReference>
<dbReference type="RefSeq" id="WP_089892748.1">
    <property type="nucleotide sequence ID" value="NZ_FNGV01000010.1"/>
</dbReference>
<dbReference type="InterPro" id="IPR017475">
    <property type="entry name" value="EPS_sugar_tfrase"/>
</dbReference>
<dbReference type="Proteomes" id="UP000199440">
    <property type="component" value="Unassembled WGS sequence"/>
</dbReference>
<organism evidence="9 10">
    <name type="scientific">Kriegella aquimaris</name>
    <dbReference type="NCBI Taxonomy" id="192904"/>
    <lineage>
        <taxon>Bacteria</taxon>
        <taxon>Pseudomonadati</taxon>
        <taxon>Bacteroidota</taxon>
        <taxon>Flavobacteriia</taxon>
        <taxon>Flavobacteriales</taxon>
        <taxon>Flavobacteriaceae</taxon>
        <taxon>Kriegella</taxon>
    </lineage>
</organism>
<dbReference type="GO" id="GO:0016780">
    <property type="term" value="F:phosphotransferase activity, for other substituted phosphate groups"/>
    <property type="evidence" value="ECO:0007669"/>
    <property type="project" value="TreeGrafter"/>
</dbReference>
<evidence type="ECO:0000313" key="9">
    <source>
        <dbReference type="EMBL" id="SDM55963.1"/>
    </source>
</evidence>
<dbReference type="PANTHER" id="PTHR30576:SF0">
    <property type="entry name" value="UNDECAPRENYL-PHOSPHATE N-ACETYLGALACTOSAMINYL 1-PHOSPHATE TRANSFERASE-RELATED"/>
    <property type="match status" value="1"/>
</dbReference>
<reference evidence="9 10" key="1">
    <citation type="submission" date="2016-10" db="EMBL/GenBank/DDBJ databases">
        <authorList>
            <person name="de Groot N.N."/>
        </authorList>
    </citation>
    <scope>NUCLEOTIDE SEQUENCE [LARGE SCALE GENOMIC DNA]</scope>
    <source>
        <strain evidence="9 10">DSM 19886</strain>
    </source>
</reference>
<dbReference type="Gene3D" id="3.40.50.720">
    <property type="entry name" value="NAD(P)-binding Rossmann-like Domain"/>
    <property type="match status" value="1"/>
</dbReference>
<feature type="domain" description="Bacterial sugar transferase" evidence="8">
    <location>
        <begin position="260"/>
        <end position="443"/>
    </location>
</feature>
<accession>A0A1G9U828</accession>
<gene>
    <name evidence="9" type="ORF">SAMN04488514_110154</name>
</gene>
<keyword evidence="10" id="KW-1185">Reference proteome</keyword>
<keyword evidence="5 7" id="KW-1133">Transmembrane helix</keyword>
<dbReference type="OrthoDB" id="9808602at2"/>
<proteinExistence type="inferred from homology"/>
<dbReference type="PANTHER" id="PTHR30576">
    <property type="entry name" value="COLANIC BIOSYNTHESIS UDP-GLUCOSE LIPID CARRIER TRANSFERASE"/>
    <property type="match status" value="1"/>
</dbReference>
<feature type="transmembrane region" description="Helical" evidence="7">
    <location>
        <begin position="101"/>
        <end position="121"/>
    </location>
</feature>
<keyword evidence="6 7" id="KW-0472">Membrane</keyword>
<dbReference type="NCBIfam" id="TIGR03025">
    <property type="entry name" value="EPS_sugtrans"/>
    <property type="match status" value="1"/>
</dbReference>
<name>A0A1G9U828_9FLAO</name>
<feature type="transmembrane region" description="Helical" evidence="7">
    <location>
        <begin position="69"/>
        <end position="89"/>
    </location>
</feature>
<dbReference type="STRING" id="192904.SAMN04488514_110154"/>
<comment type="similarity">
    <text evidence="2">Belongs to the bacterial sugar transferase family.</text>
</comment>
<sequence length="451" mass="52951">MRKLKNSDFIIPLSIFIHLGIINGVLYFLTPHTYLDPFNILYYNVSWLVITYFLDYYPTERKERFSDKFLKTLHLYTIYGLAYFALFGLKGRTYDSLNYQLFVFAILCSFFIGYRILFFWMTRKYRMIGGNFVNVVVLGRDANLKKIRKEFDDPYFGYRYQGFFDDKESKSPTYLGKISDCFGYMLQHDIDQVYCVASKFSRKQLENLIQFADNNLIKFKIILDNKEIYSRAMSIETYGNIPVLNLRKVPLDTEFGRLAKRTFDILFSSMVILTVLSWLTPLLYILIKLESPGNLFFKQKRHGFKRKAFWCYKFRSMTASTDADSKMASKNDMRITKIGKILRKTSIDELPQFFNVFLGDMSVVGPRPHMELHTVDYETSVDKYLVRHFVKPGITGLAQVSGYRGEILKQADILNRVRLDIFYVEKWTLGLDIRIIGQTVTNAVRGEEKAY</sequence>
<evidence type="ECO:0000313" key="10">
    <source>
        <dbReference type="Proteomes" id="UP000199440"/>
    </source>
</evidence>
<dbReference type="EMBL" id="FNGV01000010">
    <property type="protein sequence ID" value="SDM55963.1"/>
    <property type="molecule type" value="Genomic_DNA"/>
</dbReference>
<evidence type="ECO:0000256" key="2">
    <source>
        <dbReference type="ARBA" id="ARBA00006464"/>
    </source>
</evidence>
<evidence type="ECO:0000256" key="1">
    <source>
        <dbReference type="ARBA" id="ARBA00004141"/>
    </source>
</evidence>
<dbReference type="GO" id="GO:0016020">
    <property type="term" value="C:membrane"/>
    <property type="evidence" value="ECO:0007669"/>
    <property type="project" value="UniProtKB-SubCell"/>
</dbReference>
<comment type="subcellular location">
    <subcellularLocation>
        <location evidence="1">Membrane</location>
        <topology evidence="1">Multi-pass membrane protein</topology>
    </subcellularLocation>
</comment>
<feature type="transmembrane region" description="Helical" evidence="7">
    <location>
        <begin position="40"/>
        <end position="57"/>
    </location>
</feature>
<protein>
    <submittedName>
        <fullName evidence="9">Putative colanic acid biosysnthesis UDP-glucose lipid carrier transferase</fullName>
    </submittedName>
</protein>
<evidence type="ECO:0000256" key="3">
    <source>
        <dbReference type="ARBA" id="ARBA00022679"/>
    </source>
</evidence>
<keyword evidence="4 7" id="KW-0812">Transmembrane</keyword>
<dbReference type="Pfam" id="PF13727">
    <property type="entry name" value="CoA_binding_3"/>
    <property type="match status" value="1"/>
</dbReference>
<dbReference type="AlphaFoldDB" id="A0A1G9U828"/>
<dbReference type="Pfam" id="PF02397">
    <property type="entry name" value="Bac_transf"/>
    <property type="match status" value="1"/>
</dbReference>
<evidence type="ECO:0000256" key="6">
    <source>
        <dbReference type="ARBA" id="ARBA00023136"/>
    </source>
</evidence>
<keyword evidence="3 9" id="KW-0808">Transferase</keyword>
<evidence type="ECO:0000256" key="4">
    <source>
        <dbReference type="ARBA" id="ARBA00022692"/>
    </source>
</evidence>